<evidence type="ECO:0000313" key="2">
    <source>
        <dbReference type="Proteomes" id="UP000825729"/>
    </source>
</evidence>
<proteinExistence type="predicted"/>
<accession>A0AAV7E7F4</accession>
<name>A0AAV7E7F4_ARIFI</name>
<gene>
    <name evidence="1" type="ORF">H6P81_019062</name>
</gene>
<sequence length="98" mass="11322">MLSPKRFLTKARNGQMSDFTRQRKISGNGHFMVYTADEKRYEANGRIILPYNAVFLENILSLIRRNNPSEDKEEASADYFNSQRLVLKITLTAIRALP</sequence>
<evidence type="ECO:0000313" key="1">
    <source>
        <dbReference type="EMBL" id="KAG9443208.1"/>
    </source>
</evidence>
<organism evidence="1 2">
    <name type="scientific">Aristolochia fimbriata</name>
    <name type="common">White veined hardy Dutchman's pipe vine</name>
    <dbReference type="NCBI Taxonomy" id="158543"/>
    <lineage>
        <taxon>Eukaryota</taxon>
        <taxon>Viridiplantae</taxon>
        <taxon>Streptophyta</taxon>
        <taxon>Embryophyta</taxon>
        <taxon>Tracheophyta</taxon>
        <taxon>Spermatophyta</taxon>
        <taxon>Magnoliopsida</taxon>
        <taxon>Magnoliidae</taxon>
        <taxon>Piperales</taxon>
        <taxon>Aristolochiaceae</taxon>
        <taxon>Aristolochia</taxon>
    </lineage>
</organism>
<dbReference type="EMBL" id="JAINDJ010000007">
    <property type="protein sequence ID" value="KAG9443208.1"/>
    <property type="molecule type" value="Genomic_DNA"/>
</dbReference>
<dbReference type="AlphaFoldDB" id="A0AAV7E7F4"/>
<keyword evidence="2" id="KW-1185">Reference proteome</keyword>
<reference evidence="1 2" key="1">
    <citation type="submission" date="2021-07" db="EMBL/GenBank/DDBJ databases">
        <title>The Aristolochia fimbriata genome: insights into angiosperm evolution, floral development and chemical biosynthesis.</title>
        <authorList>
            <person name="Jiao Y."/>
        </authorList>
    </citation>
    <scope>NUCLEOTIDE SEQUENCE [LARGE SCALE GENOMIC DNA]</scope>
    <source>
        <strain evidence="1">IBCAS-2021</strain>
        <tissue evidence="1">Leaf</tissue>
    </source>
</reference>
<dbReference type="Proteomes" id="UP000825729">
    <property type="component" value="Unassembled WGS sequence"/>
</dbReference>
<protein>
    <submittedName>
        <fullName evidence="1">Uncharacterized protein</fullName>
    </submittedName>
</protein>
<comment type="caution">
    <text evidence="1">The sequence shown here is derived from an EMBL/GenBank/DDBJ whole genome shotgun (WGS) entry which is preliminary data.</text>
</comment>